<organism evidence="1 2">
    <name type="scientific">Leucothrix pacifica</name>
    <dbReference type="NCBI Taxonomy" id="1247513"/>
    <lineage>
        <taxon>Bacteria</taxon>
        <taxon>Pseudomonadati</taxon>
        <taxon>Pseudomonadota</taxon>
        <taxon>Gammaproteobacteria</taxon>
        <taxon>Thiotrichales</taxon>
        <taxon>Thiotrichaceae</taxon>
        <taxon>Leucothrix</taxon>
    </lineage>
</organism>
<proteinExistence type="predicted"/>
<dbReference type="RefSeq" id="WP_109835994.1">
    <property type="nucleotide sequence ID" value="NZ_QGKM01000004.1"/>
</dbReference>
<dbReference type="Proteomes" id="UP000245539">
    <property type="component" value="Unassembled WGS sequence"/>
</dbReference>
<dbReference type="EMBL" id="QGKM01000004">
    <property type="protein sequence ID" value="PWR00349.1"/>
    <property type="molecule type" value="Genomic_DNA"/>
</dbReference>
<name>A0A317CP77_9GAMM</name>
<evidence type="ECO:0000313" key="2">
    <source>
        <dbReference type="Proteomes" id="UP000245539"/>
    </source>
</evidence>
<comment type="caution">
    <text evidence="1">The sequence shown here is derived from an EMBL/GenBank/DDBJ whole genome shotgun (WGS) entry which is preliminary data.</text>
</comment>
<sequence length="101" mass="11333">MSESQTSLEKEKRILAVLRKTLAQVVKDVTPSDAALRTPLQPSTIEDVRMCFGLIAAREREIMDELKLTAKERPQFIDEPTKSNVVNFIPTTTKKDSGDQS</sequence>
<keyword evidence="2" id="KW-1185">Reference proteome</keyword>
<evidence type="ECO:0000313" key="1">
    <source>
        <dbReference type="EMBL" id="PWR00349.1"/>
    </source>
</evidence>
<accession>A0A317CP77</accession>
<reference evidence="1 2" key="1">
    <citation type="submission" date="2018-05" db="EMBL/GenBank/DDBJ databases">
        <title>Leucothrix arctica sp. nov., isolated from Arctic seawater.</title>
        <authorList>
            <person name="Choi A."/>
            <person name="Baek K."/>
        </authorList>
    </citation>
    <scope>NUCLEOTIDE SEQUENCE [LARGE SCALE GENOMIC DNA]</scope>
    <source>
        <strain evidence="1 2">JCM 18388</strain>
    </source>
</reference>
<dbReference type="OrthoDB" id="9795846at2"/>
<protein>
    <submittedName>
        <fullName evidence="1">Segregation and condensation protein A</fullName>
    </submittedName>
</protein>
<dbReference type="AlphaFoldDB" id="A0A317CP77"/>
<gene>
    <name evidence="1" type="ORF">DKW60_01995</name>
</gene>